<reference evidence="4" key="1">
    <citation type="submission" date="2022-08" db="EMBL/GenBank/DDBJ databases">
        <authorList>
            <person name="Kallberg Y."/>
            <person name="Tangrot J."/>
            <person name="Rosling A."/>
        </authorList>
    </citation>
    <scope>NUCLEOTIDE SEQUENCE</scope>
    <source>
        <strain evidence="4">Wild A</strain>
    </source>
</reference>
<feature type="domain" description="DDE Tnp4" evidence="3">
    <location>
        <begin position="44"/>
        <end position="112"/>
    </location>
</feature>
<dbReference type="Proteomes" id="UP001153678">
    <property type="component" value="Unassembled WGS sequence"/>
</dbReference>
<dbReference type="EMBL" id="CAMKVN010023335">
    <property type="protein sequence ID" value="CAI2200104.1"/>
    <property type="molecule type" value="Genomic_DNA"/>
</dbReference>
<evidence type="ECO:0000256" key="2">
    <source>
        <dbReference type="ARBA" id="ARBA00022723"/>
    </source>
</evidence>
<feature type="non-terminal residue" evidence="4">
    <location>
        <position position="113"/>
    </location>
</feature>
<evidence type="ECO:0000313" key="5">
    <source>
        <dbReference type="Proteomes" id="UP001153678"/>
    </source>
</evidence>
<keyword evidence="5" id="KW-1185">Reference proteome</keyword>
<keyword evidence="2" id="KW-0479">Metal-binding</keyword>
<evidence type="ECO:0000313" key="4">
    <source>
        <dbReference type="EMBL" id="CAI2200104.1"/>
    </source>
</evidence>
<organism evidence="4 5">
    <name type="scientific">Funneliformis geosporum</name>
    <dbReference type="NCBI Taxonomy" id="1117311"/>
    <lineage>
        <taxon>Eukaryota</taxon>
        <taxon>Fungi</taxon>
        <taxon>Fungi incertae sedis</taxon>
        <taxon>Mucoromycota</taxon>
        <taxon>Glomeromycotina</taxon>
        <taxon>Glomeromycetes</taxon>
        <taxon>Glomerales</taxon>
        <taxon>Glomeraceae</taxon>
        <taxon>Funneliformis</taxon>
    </lineage>
</organism>
<dbReference type="Pfam" id="PF13359">
    <property type="entry name" value="DDE_Tnp_4"/>
    <property type="match status" value="1"/>
</dbReference>
<gene>
    <name evidence="4" type="ORF">FWILDA_LOCUS19404</name>
</gene>
<evidence type="ECO:0000259" key="3">
    <source>
        <dbReference type="Pfam" id="PF13359"/>
    </source>
</evidence>
<feature type="non-terminal residue" evidence="4">
    <location>
        <position position="1"/>
    </location>
</feature>
<dbReference type="GO" id="GO:0046872">
    <property type="term" value="F:metal ion binding"/>
    <property type="evidence" value="ECO:0007669"/>
    <property type="project" value="UniProtKB-KW"/>
</dbReference>
<dbReference type="AlphaFoldDB" id="A0A9W4TBV8"/>
<name>A0A9W4TBV8_9GLOM</name>
<proteinExistence type="predicted"/>
<protein>
    <submittedName>
        <fullName evidence="4">13133_t:CDS:1</fullName>
    </submittedName>
</protein>
<sequence>DIMSICSRFEVLEDNNRSILHIGFQNIGGFQNVIGAINGTHFILTEAPIQDPIAYFTRKKRYAIQCQGIVDFKGIFINYVIGWPGSVHDVRVYSNSDFYLNRTEYIQDEDYVL</sequence>
<dbReference type="InterPro" id="IPR027806">
    <property type="entry name" value="HARBI1_dom"/>
</dbReference>
<accession>A0A9W4TBV8</accession>
<comment type="caution">
    <text evidence="4">The sequence shown here is derived from an EMBL/GenBank/DDBJ whole genome shotgun (WGS) entry which is preliminary data.</text>
</comment>
<dbReference type="OrthoDB" id="2445244at2759"/>
<evidence type="ECO:0000256" key="1">
    <source>
        <dbReference type="ARBA" id="ARBA00001968"/>
    </source>
</evidence>
<comment type="cofactor">
    <cofactor evidence="1">
        <name>a divalent metal cation</name>
        <dbReference type="ChEBI" id="CHEBI:60240"/>
    </cofactor>
</comment>